<evidence type="ECO:0000256" key="1">
    <source>
        <dbReference type="ARBA" id="ARBA00022669"/>
    </source>
</evidence>
<sequence>MGSHFYRSALLAFMLAIVLVDDSLATTGPLSSGTTAFVCTVEGTFPHPAGCTQYINCRVIGGIMRAFLLATVYVYETLANSIKRDPALTQVLEVQSNATILAPIVCNDEKPFPDPADTTGTWYYQCFWSEQDYIWGVFHLQCPDGGYFDKDHLICLERPTVPIVCKDENPFADPADTTGTWYYQCFWFEEGYYWWVSHEQCPPGGYFDKEMLACVERPTVPIVCKDENPFADPADPTGTWYYQCFWIEYYWFAMHGQCPPGGYFDSAIVLATILIDGTLAKNVKHPPALTQVMEVGSDITILAPIMCIDENPYPDLNDTTGTWYYQCFWVEEQQIWGAFHTQCPDKAYFDKEYLTCLEAPTTPAPFVCVSDGIFVHEDCTKYYKCITIAGTIRKYETTCPANSHFNPANSLCAIGPCPTP</sequence>
<dbReference type="Proteomes" id="UP000198287">
    <property type="component" value="Unassembled WGS sequence"/>
</dbReference>
<evidence type="ECO:0000259" key="7">
    <source>
        <dbReference type="PROSITE" id="PS50940"/>
    </source>
</evidence>
<keyword evidence="3" id="KW-0677">Repeat</keyword>
<evidence type="ECO:0000256" key="5">
    <source>
        <dbReference type="ARBA" id="ARBA00023180"/>
    </source>
</evidence>
<dbReference type="SUPFAM" id="SSF57625">
    <property type="entry name" value="Invertebrate chitin-binding proteins"/>
    <property type="match status" value="2"/>
</dbReference>
<dbReference type="PANTHER" id="PTHR23301:SF97">
    <property type="entry name" value="RE09177P"/>
    <property type="match status" value="1"/>
</dbReference>
<dbReference type="SMART" id="SM00494">
    <property type="entry name" value="ChtBD2"/>
    <property type="match status" value="2"/>
</dbReference>
<evidence type="ECO:0000313" key="8">
    <source>
        <dbReference type="EMBL" id="OXA44837.1"/>
    </source>
</evidence>
<proteinExistence type="predicted"/>
<evidence type="ECO:0000313" key="9">
    <source>
        <dbReference type="Proteomes" id="UP000198287"/>
    </source>
</evidence>
<gene>
    <name evidence="8" type="ORF">Fcan01_20941</name>
</gene>
<keyword evidence="4" id="KW-1015">Disulfide bond</keyword>
<dbReference type="InterPro" id="IPR051940">
    <property type="entry name" value="Chitin_bind-dev_reg"/>
</dbReference>
<keyword evidence="9" id="KW-1185">Reference proteome</keyword>
<keyword evidence="5" id="KW-0325">Glycoprotein</keyword>
<dbReference type="InterPro" id="IPR036508">
    <property type="entry name" value="Chitin-bd_dom_sf"/>
</dbReference>
<comment type="caution">
    <text evidence="8">The sequence shown here is derived from an EMBL/GenBank/DDBJ whole genome shotgun (WGS) entry which is preliminary data.</text>
</comment>
<keyword evidence="2 6" id="KW-0732">Signal</keyword>
<dbReference type="Gene3D" id="2.170.140.10">
    <property type="entry name" value="Chitin binding domain"/>
    <property type="match status" value="1"/>
</dbReference>
<feature type="domain" description="Chitin-binding type-2" evidence="7">
    <location>
        <begin position="365"/>
        <end position="412"/>
    </location>
</feature>
<evidence type="ECO:0000256" key="6">
    <source>
        <dbReference type="SAM" id="SignalP"/>
    </source>
</evidence>
<dbReference type="OrthoDB" id="7765171at2759"/>
<dbReference type="PANTHER" id="PTHR23301">
    <property type="entry name" value="CHITIN BINDING PERITROPHIN-A"/>
    <property type="match status" value="1"/>
</dbReference>
<reference evidence="8 9" key="1">
    <citation type="submission" date="2015-12" db="EMBL/GenBank/DDBJ databases">
        <title>The genome of Folsomia candida.</title>
        <authorList>
            <person name="Faddeeva A."/>
            <person name="Derks M.F."/>
            <person name="Anvar Y."/>
            <person name="Smit S."/>
            <person name="Van Straalen N."/>
            <person name="Roelofs D."/>
        </authorList>
    </citation>
    <scope>NUCLEOTIDE SEQUENCE [LARGE SCALE GENOMIC DNA]</scope>
    <source>
        <strain evidence="8 9">VU population</strain>
        <tissue evidence="8">Whole body</tissue>
    </source>
</reference>
<evidence type="ECO:0000256" key="4">
    <source>
        <dbReference type="ARBA" id="ARBA00023157"/>
    </source>
</evidence>
<dbReference type="PROSITE" id="PS50940">
    <property type="entry name" value="CHIT_BIND_II"/>
    <property type="match status" value="2"/>
</dbReference>
<keyword evidence="1" id="KW-0147">Chitin-binding</keyword>
<dbReference type="EMBL" id="LNIX01000019">
    <property type="protein sequence ID" value="OXA44837.1"/>
    <property type="molecule type" value="Genomic_DNA"/>
</dbReference>
<feature type="chain" id="PRO_5012736820" description="Chitin-binding type-2 domain-containing protein" evidence="6">
    <location>
        <begin position="26"/>
        <end position="420"/>
    </location>
</feature>
<organism evidence="8 9">
    <name type="scientific">Folsomia candida</name>
    <name type="common">Springtail</name>
    <dbReference type="NCBI Taxonomy" id="158441"/>
    <lineage>
        <taxon>Eukaryota</taxon>
        <taxon>Metazoa</taxon>
        <taxon>Ecdysozoa</taxon>
        <taxon>Arthropoda</taxon>
        <taxon>Hexapoda</taxon>
        <taxon>Collembola</taxon>
        <taxon>Entomobryomorpha</taxon>
        <taxon>Isotomoidea</taxon>
        <taxon>Isotomidae</taxon>
        <taxon>Proisotominae</taxon>
        <taxon>Folsomia</taxon>
    </lineage>
</organism>
<feature type="signal peptide" evidence="6">
    <location>
        <begin position="1"/>
        <end position="25"/>
    </location>
</feature>
<dbReference type="GO" id="GO:0005576">
    <property type="term" value="C:extracellular region"/>
    <property type="evidence" value="ECO:0007669"/>
    <property type="project" value="InterPro"/>
</dbReference>
<dbReference type="InterPro" id="IPR002557">
    <property type="entry name" value="Chitin-bd_dom"/>
</dbReference>
<accession>A0A226DJG8</accession>
<feature type="domain" description="Chitin-binding type-2" evidence="7">
    <location>
        <begin position="103"/>
        <end position="167"/>
    </location>
</feature>
<evidence type="ECO:0000256" key="3">
    <source>
        <dbReference type="ARBA" id="ARBA00022737"/>
    </source>
</evidence>
<dbReference type="AlphaFoldDB" id="A0A226DJG8"/>
<protein>
    <recommendedName>
        <fullName evidence="7">Chitin-binding type-2 domain-containing protein</fullName>
    </recommendedName>
</protein>
<name>A0A226DJG8_FOLCA</name>
<evidence type="ECO:0000256" key="2">
    <source>
        <dbReference type="ARBA" id="ARBA00022729"/>
    </source>
</evidence>
<dbReference type="GO" id="GO:0008061">
    <property type="term" value="F:chitin binding"/>
    <property type="evidence" value="ECO:0007669"/>
    <property type="project" value="UniProtKB-KW"/>
</dbReference>
<dbReference type="Pfam" id="PF01607">
    <property type="entry name" value="CBM_14"/>
    <property type="match status" value="1"/>
</dbReference>